<dbReference type="InterPro" id="IPR001387">
    <property type="entry name" value="Cro/C1-type_HTH"/>
</dbReference>
<dbReference type="EMBL" id="CP003563">
    <property type="protein sequence ID" value="AFL52166.1"/>
    <property type="molecule type" value="Genomic_DNA"/>
</dbReference>
<proteinExistence type="predicted"/>
<feature type="domain" description="HTH cro/C1-type" evidence="1">
    <location>
        <begin position="9"/>
        <end position="52"/>
    </location>
</feature>
<reference evidence="2 3" key="1">
    <citation type="journal article" date="2012" name="J. Bacteriol.">
        <title>Complete genome sequence of the broad-host-range strain Sinorhizobium fredii USDA257.</title>
        <authorList>
            <person name="Schuldes J."/>
            <person name="Rodriguez Orbegoso M."/>
            <person name="Schmeisser C."/>
            <person name="Krishnan H.B."/>
            <person name="Daniel R."/>
            <person name="Streit W.R."/>
        </authorList>
    </citation>
    <scope>NUCLEOTIDE SEQUENCE [LARGE SCALE GENOMIC DNA]</scope>
    <source>
        <strain evidence="2 3">USDA 257</strain>
    </source>
</reference>
<dbReference type="CDD" id="cd00093">
    <property type="entry name" value="HTH_XRE"/>
    <property type="match status" value="1"/>
</dbReference>
<dbReference type="Pfam" id="PF01381">
    <property type="entry name" value="HTH_3"/>
    <property type="match status" value="1"/>
</dbReference>
<dbReference type="Proteomes" id="UP000006180">
    <property type="component" value="Chromosome"/>
</dbReference>
<protein>
    <recommendedName>
        <fullName evidence="1">HTH cro/C1-type domain-containing protein</fullName>
    </recommendedName>
</protein>
<dbReference type="SUPFAM" id="SSF47413">
    <property type="entry name" value="lambda repressor-like DNA-binding domains"/>
    <property type="match status" value="1"/>
</dbReference>
<accession>I3X8G0</accession>
<sequence length="64" mass="7415">MNMDLSEIVRAWRQRQGITVNEAARRLGIPVRTLDGIAQGRPFRYERMMRLAIERLEARDGDAS</sequence>
<evidence type="ECO:0000313" key="3">
    <source>
        <dbReference type="Proteomes" id="UP000006180"/>
    </source>
</evidence>
<dbReference type="GO" id="GO:0003677">
    <property type="term" value="F:DNA binding"/>
    <property type="evidence" value="ECO:0007669"/>
    <property type="project" value="InterPro"/>
</dbReference>
<dbReference type="AlphaFoldDB" id="I3X8G0"/>
<dbReference type="KEGG" id="sfd:USDA257_c36090"/>
<dbReference type="Gene3D" id="1.10.260.40">
    <property type="entry name" value="lambda repressor-like DNA-binding domains"/>
    <property type="match status" value="1"/>
</dbReference>
<dbReference type="STRING" id="1185652.USDA257_c36090"/>
<evidence type="ECO:0000259" key="1">
    <source>
        <dbReference type="Pfam" id="PF01381"/>
    </source>
</evidence>
<evidence type="ECO:0000313" key="2">
    <source>
        <dbReference type="EMBL" id="AFL52166.1"/>
    </source>
</evidence>
<dbReference type="PATRIC" id="fig|1185652.3.peg.3744"/>
<name>I3X8G0_SINF2</name>
<organism evidence="2 3">
    <name type="scientific">Sinorhizobium fredii (strain USDA 257)</name>
    <dbReference type="NCBI Taxonomy" id="1185652"/>
    <lineage>
        <taxon>Bacteria</taxon>
        <taxon>Pseudomonadati</taxon>
        <taxon>Pseudomonadota</taxon>
        <taxon>Alphaproteobacteria</taxon>
        <taxon>Hyphomicrobiales</taxon>
        <taxon>Rhizobiaceae</taxon>
        <taxon>Sinorhizobium/Ensifer group</taxon>
        <taxon>Sinorhizobium</taxon>
    </lineage>
</organism>
<gene>
    <name evidence="2" type="ORF">USDA257_c36090</name>
</gene>
<dbReference type="HOGENOM" id="CLU_2865422_0_0_5"/>
<dbReference type="InterPro" id="IPR010982">
    <property type="entry name" value="Lambda_DNA-bd_dom_sf"/>
</dbReference>